<dbReference type="RefSeq" id="WP_167627851.1">
    <property type="nucleotide sequence ID" value="NZ_CBDRLI010000007.1"/>
</dbReference>
<dbReference type="SUPFAM" id="SSF56112">
    <property type="entry name" value="Protein kinase-like (PK-like)"/>
    <property type="match status" value="1"/>
</dbReference>
<dbReference type="InterPro" id="IPR011009">
    <property type="entry name" value="Kinase-like_dom_sf"/>
</dbReference>
<keyword evidence="9" id="KW-0812">Transmembrane</keyword>
<evidence type="ECO:0000259" key="10">
    <source>
        <dbReference type="PROSITE" id="PS50011"/>
    </source>
</evidence>
<dbReference type="PANTHER" id="PTHR43289">
    <property type="entry name" value="MITOGEN-ACTIVATED PROTEIN KINASE KINASE KINASE 20-RELATED"/>
    <property type="match status" value="1"/>
</dbReference>
<dbReference type="GeneID" id="36300307"/>
<dbReference type="InterPro" id="IPR008271">
    <property type="entry name" value="Ser/Thr_kinase_AS"/>
</dbReference>
<evidence type="ECO:0000256" key="1">
    <source>
        <dbReference type="ARBA" id="ARBA00012513"/>
    </source>
</evidence>
<keyword evidence="6 7" id="KW-0067">ATP-binding</keyword>
<dbReference type="Gene3D" id="3.30.200.20">
    <property type="entry name" value="Phosphorylase Kinase, domain 1"/>
    <property type="match status" value="1"/>
</dbReference>
<dbReference type="Pfam" id="PF00069">
    <property type="entry name" value="Pkinase"/>
    <property type="match status" value="1"/>
</dbReference>
<dbReference type="GO" id="GO:0005524">
    <property type="term" value="F:ATP binding"/>
    <property type="evidence" value="ECO:0007669"/>
    <property type="project" value="UniProtKB-UniRule"/>
</dbReference>
<evidence type="ECO:0000256" key="9">
    <source>
        <dbReference type="SAM" id="Phobius"/>
    </source>
</evidence>
<keyword evidence="9" id="KW-0472">Membrane</keyword>
<dbReference type="Proteomes" id="UP000182126">
    <property type="component" value="Chromosome I"/>
</dbReference>
<evidence type="ECO:0000313" key="12">
    <source>
        <dbReference type="Proteomes" id="UP000182126"/>
    </source>
</evidence>
<feature type="transmembrane region" description="Helical" evidence="9">
    <location>
        <begin position="349"/>
        <end position="373"/>
    </location>
</feature>
<reference evidence="11 12" key="1">
    <citation type="submission" date="2016-10" db="EMBL/GenBank/DDBJ databases">
        <authorList>
            <person name="de Groot N.N."/>
        </authorList>
    </citation>
    <scope>NUCLEOTIDE SEQUENCE [LARGE SCALE GENOMIC DNA]</scope>
    <source>
        <strain evidence="11 12">DSM 15019</strain>
    </source>
</reference>
<sequence>MATRMAATPPTLAGYSYVRPLGSGGFADVFLYEQDMPRRVVAVKVLLADAVNPEVLQTFNVEADISARLSAHPSIVTIYQASISADGRPYFAMEYCPDTMSARYKKAPLPLAEVLDIGVRMAGALETVHRAGLLHRDIKPSNVLINSLGAPVLADFGIAAAVIEEGEGETIAMSVPWSSPEVLQERVSGSIPSEVWSLGATLYTLLAGRSPFERGDRGSNSRDQLTDRIIKARYTAVPVPGIPPIIDDIFASAMHRDPAKRPASMAEFAEKLRWAQYELGISPTAFEAASAEWAAAAPVNFSDTSVRGPVITTVAPDSRRAARAARPQAAPRERDDIPASTRGRSRSPLVVGIVGAVIGAAVIAGLGTAVLFLTGIL</sequence>
<dbReference type="PANTHER" id="PTHR43289:SF6">
    <property type="entry name" value="SERINE_THREONINE-PROTEIN KINASE NEKL-3"/>
    <property type="match status" value="1"/>
</dbReference>
<dbReference type="eggNOG" id="COG0515">
    <property type="taxonomic scope" value="Bacteria"/>
</dbReference>
<dbReference type="SMART" id="SM00220">
    <property type="entry name" value="S_TKc"/>
    <property type="match status" value="1"/>
</dbReference>
<dbReference type="GO" id="GO:0004674">
    <property type="term" value="F:protein serine/threonine kinase activity"/>
    <property type="evidence" value="ECO:0007669"/>
    <property type="project" value="UniProtKB-KW"/>
</dbReference>
<dbReference type="Gene3D" id="1.10.510.10">
    <property type="entry name" value="Transferase(Phosphotransferase) domain 1"/>
    <property type="match status" value="1"/>
</dbReference>
<evidence type="ECO:0000256" key="3">
    <source>
        <dbReference type="ARBA" id="ARBA00022679"/>
    </source>
</evidence>
<gene>
    <name evidence="11" type="ORF">SAMN04489809_2486</name>
</gene>
<dbReference type="InterPro" id="IPR017441">
    <property type="entry name" value="Protein_kinase_ATP_BS"/>
</dbReference>
<keyword evidence="3" id="KW-0808">Transferase</keyword>
<name>A0A1H1UFF4_9MICO</name>
<evidence type="ECO:0000256" key="4">
    <source>
        <dbReference type="ARBA" id="ARBA00022741"/>
    </source>
</evidence>
<evidence type="ECO:0000256" key="2">
    <source>
        <dbReference type="ARBA" id="ARBA00022527"/>
    </source>
</evidence>
<dbReference type="AlphaFoldDB" id="A0A1H1UFF4"/>
<organism evidence="11 12">
    <name type="scientific">Microbacterium paraoxydans</name>
    <dbReference type="NCBI Taxonomy" id="199592"/>
    <lineage>
        <taxon>Bacteria</taxon>
        <taxon>Bacillati</taxon>
        <taxon>Actinomycetota</taxon>
        <taxon>Actinomycetes</taxon>
        <taxon>Micrococcales</taxon>
        <taxon>Microbacteriaceae</taxon>
        <taxon>Microbacterium</taxon>
    </lineage>
</organism>
<dbReference type="CDD" id="cd14014">
    <property type="entry name" value="STKc_PknB_like"/>
    <property type="match status" value="1"/>
</dbReference>
<dbReference type="PROSITE" id="PS50011">
    <property type="entry name" value="PROTEIN_KINASE_DOM"/>
    <property type="match status" value="1"/>
</dbReference>
<dbReference type="EMBL" id="LT629770">
    <property type="protein sequence ID" value="SDS71203.1"/>
    <property type="molecule type" value="Genomic_DNA"/>
</dbReference>
<evidence type="ECO:0000313" key="11">
    <source>
        <dbReference type="EMBL" id="SDS71203.1"/>
    </source>
</evidence>
<evidence type="ECO:0000256" key="8">
    <source>
        <dbReference type="SAM" id="MobiDB-lite"/>
    </source>
</evidence>
<keyword evidence="5 11" id="KW-0418">Kinase</keyword>
<keyword evidence="9" id="KW-1133">Transmembrane helix</keyword>
<evidence type="ECO:0000256" key="5">
    <source>
        <dbReference type="ARBA" id="ARBA00022777"/>
    </source>
</evidence>
<keyword evidence="4 7" id="KW-0547">Nucleotide-binding</keyword>
<evidence type="ECO:0000256" key="6">
    <source>
        <dbReference type="ARBA" id="ARBA00022840"/>
    </source>
</evidence>
<proteinExistence type="predicted"/>
<protein>
    <recommendedName>
        <fullName evidence="1">non-specific serine/threonine protein kinase</fullName>
        <ecNumber evidence="1">2.7.11.1</ecNumber>
    </recommendedName>
</protein>
<evidence type="ECO:0000256" key="7">
    <source>
        <dbReference type="PROSITE-ProRule" id="PRU10141"/>
    </source>
</evidence>
<dbReference type="InterPro" id="IPR000719">
    <property type="entry name" value="Prot_kinase_dom"/>
</dbReference>
<feature type="binding site" evidence="7">
    <location>
        <position position="44"/>
    </location>
    <ligand>
        <name>ATP</name>
        <dbReference type="ChEBI" id="CHEBI:30616"/>
    </ligand>
</feature>
<dbReference type="PROSITE" id="PS00107">
    <property type="entry name" value="PROTEIN_KINASE_ATP"/>
    <property type="match status" value="1"/>
</dbReference>
<dbReference type="PROSITE" id="PS00108">
    <property type="entry name" value="PROTEIN_KINASE_ST"/>
    <property type="match status" value="1"/>
</dbReference>
<feature type="domain" description="Protein kinase" evidence="10">
    <location>
        <begin position="15"/>
        <end position="275"/>
    </location>
</feature>
<feature type="region of interest" description="Disordered" evidence="8">
    <location>
        <begin position="317"/>
        <end position="343"/>
    </location>
</feature>
<keyword evidence="2 11" id="KW-0723">Serine/threonine-protein kinase</keyword>
<dbReference type="EC" id="2.7.11.1" evidence="1"/>
<accession>A0A1H1UFF4</accession>